<sequence length="91" mass="9891">MVGWRSTIPALATDAQAPQFTILDPSQGLTNMNLPETTIAQIPLGHVHDIRDIASSDQTRLVTPLTRSPGRGINHITPTNQQGHILVHIIL</sequence>
<evidence type="ECO:0000313" key="1">
    <source>
        <dbReference type="EMBL" id="KAF5847442.1"/>
    </source>
</evidence>
<protein>
    <submittedName>
        <fullName evidence="1">Uncharacterized protein</fullName>
    </submittedName>
</protein>
<evidence type="ECO:0000313" key="2">
    <source>
        <dbReference type="Proteomes" id="UP000624244"/>
    </source>
</evidence>
<comment type="caution">
    <text evidence="1">The sequence shown here is derived from an EMBL/GenBank/DDBJ whole genome shotgun (WGS) entry which is preliminary data.</text>
</comment>
<dbReference type="EMBL" id="WNKQ01000013">
    <property type="protein sequence ID" value="KAF5847442.1"/>
    <property type="molecule type" value="Genomic_DNA"/>
</dbReference>
<proteinExistence type="predicted"/>
<organism evidence="1 2">
    <name type="scientific">Cochliobolus sativus</name>
    <name type="common">Common root rot and spot blotch fungus</name>
    <name type="synonym">Bipolaris sorokiniana</name>
    <dbReference type="NCBI Taxonomy" id="45130"/>
    <lineage>
        <taxon>Eukaryota</taxon>
        <taxon>Fungi</taxon>
        <taxon>Dikarya</taxon>
        <taxon>Ascomycota</taxon>
        <taxon>Pezizomycotina</taxon>
        <taxon>Dothideomycetes</taxon>
        <taxon>Pleosporomycetidae</taxon>
        <taxon>Pleosporales</taxon>
        <taxon>Pleosporineae</taxon>
        <taxon>Pleosporaceae</taxon>
        <taxon>Bipolaris</taxon>
    </lineage>
</organism>
<dbReference type="AlphaFoldDB" id="A0A8H6DTH2"/>
<accession>A0A8H6DTH2</accession>
<name>A0A8H6DTH2_COCSA</name>
<reference evidence="1" key="1">
    <citation type="submission" date="2019-11" db="EMBL/GenBank/DDBJ databases">
        <title>Bipolaris sorokiniana Genome sequencing.</title>
        <authorList>
            <person name="Wang H."/>
        </authorList>
    </citation>
    <scope>NUCLEOTIDE SEQUENCE</scope>
</reference>
<gene>
    <name evidence="1" type="ORF">GGP41_000138</name>
</gene>
<dbReference type="Proteomes" id="UP000624244">
    <property type="component" value="Unassembled WGS sequence"/>
</dbReference>